<dbReference type="OrthoDB" id="2656948at2"/>
<keyword evidence="3" id="KW-1185">Reference proteome</keyword>
<evidence type="ECO:0000313" key="3">
    <source>
        <dbReference type="Proteomes" id="UP000307943"/>
    </source>
</evidence>
<dbReference type="Proteomes" id="UP000307943">
    <property type="component" value="Unassembled WGS sequence"/>
</dbReference>
<dbReference type="EMBL" id="VDCQ01000023">
    <property type="protein sequence ID" value="TNJ65005.1"/>
    <property type="molecule type" value="Genomic_DNA"/>
</dbReference>
<organism evidence="2 3">
    <name type="scientific">Paenibacillus hemerocallicola</name>
    <dbReference type="NCBI Taxonomy" id="1172614"/>
    <lineage>
        <taxon>Bacteria</taxon>
        <taxon>Bacillati</taxon>
        <taxon>Bacillota</taxon>
        <taxon>Bacilli</taxon>
        <taxon>Bacillales</taxon>
        <taxon>Paenibacillaceae</taxon>
        <taxon>Paenibacillus</taxon>
    </lineage>
</organism>
<proteinExistence type="predicted"/>
<reference evidence="2 3" key="1">
    <citation type="submission" date="2019-05" db="EMBL/GenBank/DDBJ databases">
        <title>We sequenced the genome of Paenibacillus hemerocallicola KCTC 33185 for further insight into its adaptation and study the phylogeny of Paenibacillus.</title>
        <authorList>
            <person name="Narsing Rao M.P."/>
        </authorList>
    </citation>
    <scope>NUCLEOTIDE SEQUENCE [LARGE SCALE GENOMIC DNA]</scope>
    <source>
        <strain evidence="2 3">KCTC 33185</strain>
    </source>
</reference>
<keyword evidence="1" id="KW-0812">Transmembrane</keyword>
<sequence>MKNLSVRVRRIIIVGGVLALGVIFGTFAINTTSAKTNQKPTPVTIYPKNENGETYGSALYARTVEDRPELIEATGEGGVRGYIRKKDLEVELPKTPEEALAFNKKRQAEGPRQIPLYDVDGKTVIGVFKSS</sequence>
<name>A0A5C4T812_9BACL</name>
<evidence type="ECO:0000256" key="1">
    <source>
        <dbReference type="SAM" id="Phobius"/>
    </source>
</evidence>
<dbReference type="AlphaFoldDB" id="A0A5C4T812"/>
<keyword evidence="1" id="KW-1133">Transmembrane helix</keyword>
<comment type="caution">
    <text evidence="2">The sequence shown here is derived from an EMBL/GenBank/DDBJ whole genome shotgun (WGS) entry which is preliminary data.</text>
</comment>
<feature type="transmembrane region" description="Helical" evidence="1">
    <location>
        <begin position="12"/>
        <end position="29"/>
    </location>
</feature>
<protein>
    <submittedName>
        <fullName evidence="2">Peptidase M56 BlaR1</fullName>
    </submittedName>
</protein>
<evidence type="ECO:0000313" key="2">
    <source>
        <dbReference type="EMBL" id="TNJ65005.1"/>
    </source>
</evidence>
<keyword evidence="1" id="KW-0472">Membrane</keyword>
<gene>
    <name evidence="2" type="ORF">FE784_17585</name>
</gene>
<accession>A0A5C4T812</accession>
<dbReference type="RefSeq" id="WP_139603535.1">
    <property type="nucleotide sequence ID" value="NZ_VDCQ01000023.1"/>
</dbReference>